<comment type="caution">
    <text evidence="1">The sequence shown here is derived from an EMBL/GenBank/DDBJ whole genome shotgun (WGS) entry which is preliminary data.</text>
</comment>
<reference evidence="1" key="1">
    <citation type="submission" date="2021-03" db="EMBL/GenBank/DDBJ databases">
        <authorList>
            <person name="Tran Van P."/>
        </authorList>
    </citation>
    <scope>NUCLEOTIDE SEQUENCE</scope>
</reference>
<organism evidence="1 2">
    <name type="scientific">Timema podura</name>
    <name type="common">Walking stick</name>
    <dbReference type="NCBI Taxonomy" id="61482"/>
    <lineage>
        <taxon>Eukaryota</taxon>
        <taxon>Metazoa</taxon>
        <taxon>Ecdysozoa</taxon>
        <taxon>Arthropoda</taxon>
        <taxon>Hexapoda</taxon>
        <taxon>Insecta</taxon>
        <taxon>Pterygota</taxon>
        <taxon>Neoptera</taxon>
        <taxon>Polyneoptera</taxon>
        <taxon>Phasmatodea</taxon>
        <taxon>Timematodea</taxon>
        <taxon>Timematoidea</taxon>
        <taxon>Timematidae</taxon>
        <taxon>Timema</taxon>
    </lineage>
</organism>
<dbReference type="Proteomes" id="UP001153148">
    <property type="component" value="Unassembled WGS sequence"/>
</dbReference>
<protein>
    <submittedName>
        <fullName evidence="1">Uncharacterized protein</fullName>
    </submittedName>
</protein>
<evidence type="ECO:0000313" key="1">
    <source>
        <dbReference type="EMBL" id="CAG2053652.1"/>
    </source>
</evidence>
<proteinExistence type="predicted"/>
<name>A0ABN7NK30_TIMPD</name>
<gene>
    <name evidence="1" type="ORF">TPAB3V08_LOCUS703</name>
</gene>
<keyword evidence="2" id="KW-1185">Reference proteome</keyword>
<accession>A0ABN7NK30</accession>
<dbReference type="EMBL" id="CAJPIN010000559">
    <property type="protein sequence ID" value="CAG2053652.1"/>
    <property type="molecule type" value="Genomic_DNA"/>
</dbReference>
<evidence type="ECO:0000313" key="2">
    <source>
        <dbReference type="Proteomes" id="UP001153148"/>
    </source>
</evidence>
<sequence>MKSGKPFRKNPTEIWTPICPSQVIQSNTQEILDNVTIDVLCQSLSHLATLVRREDLIALHEVLVFRMDVLQQHMAKFSRDAPPEKSALLYTAASHCSTLLQSAGLNTGEHNSAAMLASVFLLDNSNLIE</sequence>